<dbReference type="AlphaFoldDB" id="A0A7S1WZZ7"/>
<gene>
    <name evidence="1" type="ORF">TCHU04912_LOCUS3467</name>
</gene>
<proteinExistence type="predicted"/>
<reference evidence="1" key="1">
    <citation type="submission" date="2021-01" db="EMBL/GenBank/DDBJ databases">
        <authorList>
            <person name="Corre E."/>
            <person name="Pelletier E."/>
            <person name="Niang G."/>
            <person name="Scheremetjew M."/>
            <person name="Finn R."/>
            <person name="Kale V."/>
            <person name="Holt S."/>
            <person name="Cochrane G."/>
            <person name="Meng A."/>
            <person name="Brown T."/>
            <person name="Cohen L."/>
        </authorList>
    </citation>
    <scope>NUCLEOTIDE SEQUENCE</scope>
    <source>
        <strain evidence="1">PLY429</strain>
    </source>
</reference>
<organism evidence="1">
    <name type="scientific">Tetraselmis chuii</name>
    <dbReference type="NCBI Taxonomy" id="63592"/>
    <lineage>
        <taxon>Eukaryota</taxon>
        <taxon>Viridiplantae</taxon>
        <taxon>Chlorophyta</taxon>
        <taxon>core chlorophytes</taxon>
        <taxon>Chlorodendrophyceae</taxon>
        <taxon>Chlorodendrales</taxon>
        <taxon>Chlorodendraceae</taxon>
        <taxon>Tetraselmis</taxon>
    </lineage>
</organism>
<protein>
    <submittedName>
        <fullName evidence="1">Uncharacterized protein</fullName>
    </submittedName>
</protein>
<name>A0A7S1WZZ7_9CHLO</name>
<evidence type="ECO:0000313" key="1">
    <source>
        <dbReference type="EMBL" id="CAD9201234.1"/>
    </source>
</evidence>
<sequence length="172" mass="19786">MLTLNDSWRPCGVSSLFLPTTRKFEEAIHGAAYVRGKQPHAQPARALTPTLLLDYRCHADGGRIGRRYPPPFQRLMQHLARSSARDVMQEYGFLDPANAEALRSRARSMLDLGFEHTLENANNGDRRYGWQPACCRMRLEKQRMLLQLPGTRTIQCAHPWEPIVHPRPRQDE</sequence>
<dbReference type="EMBL" id="HBGG01007008">
    <property type="protein sequence ID" value="CAD9201234.1"/>
    <property type="molecule type" value="Transcribed_RNA"/>
</dbReference>
<accession>A0A7S1WZZ7</accession>